<dbReference type="PANTHER" id="PTHR40618:SF1">
    <property type="entry name" value="B-ZIP TRANSCRIPTION FACTOR (EUROFUNG)"/>
    <property type="match status" value="1"/>
</dbReference>
<organism evidence="2 3">
    <name type="scientific">Exophiala mesophila</name>
    <name type="common">Black yeast-like fungus</name>
    <dbReference type="NCBI Taxonomy" id="212818"/>
    <lineage>
        <taxon>Eukaryota</taxon>
        <taxon>Fungi</taxon>
        <taxon>Dikarya</taxon>
        <taxon>Ascomycota</taxon>
        <taxon>Pezizomycotina</taxon>
        <taxon>Eurotiomycetes</taxon>
        <taxon>Chaetothyriomycetidae</taxon>
        <taxon>Chaetothyriales</taxon>
        <taxon>Herpotrichiellaceae</taxon>
        <taxon>Exophiala</taxon>
    </lineage>
</organism>
<protein>
    <recommendedName>
        <fullName evidence="4">BZIP domain-containing protein</fullName>
    </recommendedName>
</protein>
<evidence type="ECO:0008006" key="4">
    <source>
        <dbReference type="Google" id="ProtNLM"/>
    </source>
</evidence>
<accession>A0A438MWZ2</accession>
<dbReference type="Gene3D" id="1.20.5.170">
    <property type="match status" value="1"/>
</dbReference>
<dbReference type="CDD" id="cd14688">
    <property type="entry name" value="bZIP_YAP"/>
    <property type="match status" value="1"/>
</dbReference>
<dbReference type="VEuPathDB" id="FungiDB:PV10_00855"/>
<dbReference type="InterPro" id="IPR046347">
    <property type="entry name" value="bZIP_sf"/>
</dbReference>
<dbReference type="SUPFAM" id="SSF57959">
    <property type="entry name" value="Leucine zipper domain"/>
    <property type="match status" value="1"/>
</dbReference>
<dbReference type="GO" id="GO:0003700">
    <property type="term" value="F:DNA-binding transcription factor activity"/>
    <property type="evidence" value="ECO:0007669"/>
    <property type="project" value="InterPro"/>
</dbReference>
<feature type="compositionally biased region" description="Basic and acidic residues" evidence="1">
    <location>
        <begin position="140"/>
        <end position="154"/>
    </location>
</feature>
<feature type="compositionally biased region" description="Basic residues" evidence="1">
    <location>
        <begin position="270"/>
        <end position="285"/>
    </location>
</feature>
<evidence type="ECO:0000313" key="3">
    <source>
        <dbReference type="Proteomes" id="UP000288859"/>
    </source>
</evidence>
<evidence type="ECO:0000256" key="1">
    <source>
        <dbReference type="SAM" id="MobiDB-lite"/>
    </source>
</evidence>
<comment type="caution">
    <text evidence="2">The sequence shown here is derived from an EMBL/GenBank/DDBJ whole genome shotgun (WGS) entry which is preliminary data.</text>
</comment>
<feature type="compositionally biased region" description="Polar residues" evidence="1">
    <location>
        <begin position="549"/>
        <end position="577"/>
    </location>
</feature>
<dbReference type="OrthoDB" id="545169at2759"/>
<reference evidence="2 3" key="1">
    <citation type="submission" date="2017-03" db="EMBL/GenBank/DDBJ databases">
        <title>Genomes of endolithic fungi from Antarctica.</title>
        <authorList>
            <person name="Coleine C."/>
            <person name="Masonjones S."/>
            <person name="Stajich J.E."/>
        </authorList>
    </citation>
    <scope>NUCLEOTIDE SEQUENCE [LARGE SCALE GENOMIC DNA]</scope>
    <source>
        <strain evidence="2 3">CCFEE 6314</strain>
    </source>
</reference>
<name>A0A438MWZ2_EXOME</name>
<dbReference type="AlphaFoldDB" id="A0A438MWZ2"/>
<feature type="region of interest" description="Disordered" evidence="1">
    <location>
        <begin position="60"/>
        <end position="154"/>
    </location>
</feature>
<dbReference type="Proteomes" id="UP000288859">
    <property type="component" value="Unassembled WGS sequence"/>
</dbReference>
<feature type="compositionally biased region" description="Polar residues" evidence="1">
    <location>
        <begin position="90"/>
        <end position="109"/>
    </location>
</feature>
<sequence length="741" mass="82050">MTEIMPTPPVEYHYGEHTWDSLRAILEDPAELLATSSNASKEPHHTGLMDILSASRYPHGLMNSYERSPDMPATKRNHNSTDSLYGGIVLNNSQTKVSNSSTTDKQPSRVTKKRSSKQMTASDDNDNDDQPDSKKHRGRPRLDTHDKTAADRRRTQIRLAQRAYRHRKETTISALKQKVLVLQATVHQMNKAFVDLHDNIISSGVFRPHLALARQLHDAADDFSLLNRITATDSDDEDDKTTGGGGADPGPASNSTPEDESATVTEPAKKGRRGRSSKKQTKSAQRRPPQEVDSSEPEPDLPLLSTVGSHDNILSAISQTSFIDMPGLPVFRDLMQFNVQIPDIDPDASPYPDLTPSLPLPRSLTAPNQGGSYTYSFQETSFARRLHRMALERGFRGLTNPTVDPQYLKRAFRFTFCFSNRKRIIARFHEILKRRAGESLENWSVPFFNIGGAGTHFPRQDDQGNNIYPPNMLSAAQAFGPQPWVQPETPRTEKTTQEMLDAIGFGGEWFDSHDVEEYLKTKGIYLDGQSSYVEVDPSVLITLNGGGTDTPSFPNSDVSSSTRSPHDTTTIRTPSPFLSNNAFSQPNLLVSASASASADEEPLFGTDLNTIFDENNHLQVTTTSTSTSTSDPSLLMPYTKSTTSHSNKIHNLDDFVPYNDAWSNLAGLALGTSHLHLSTMNSPSSSQQQDLMLTRRPGPLTFDVELFLETMVNQSACLGRAPGFRKNDIDDALRLSVQESF</sequence>
<gene>
    <name evidence="2" type="ORF">B0A52_08741</name>
</gene>
<dbReference type="PANTHER" id="PTHR40618">
    <property type="entry name" value="B-ZIP TRANSCRIPTION FACTOR (EUROFUNG)-RELATED"/>
    <property type="match status" value="1"/>
</dbReference>
<proteinExistence type="predicted"/>
<feature type="region of interest" description="Disordered" evidence="1">
    <location>
        <begin position="546"/>
        <end position="577"/>
    </location>
</feature>
<dbReference type="EMBL" id="NAJM01000040">
    <property type="protein sequence ID" value="RVX68232.1"/>
    <property type="molecule type" value="Genomic_DNA"/>
</dbReference>
<evidence type="ECO:0000313" key="2">
    <source>
        <dbReference type="EMBL" id="RVX68232.1"/>
    </source>
</evidence>
<feature type="region of interest" description="Disordered" evidence="1">
    <location>
        <begin position="231"/>
        <end position="306"/>
    </location>
</feature>